<dbReference type="Pfam" id="PF00497">
    <property type="entry name" value="SBP_bac_3"/>
    <property type="match status" value="1"/>
</dbReference>
<dbReference type="PROSITE" id="PS01039">
    <property type="entry name" value="SBP_BACTERIAL_3"/>
    <property type="match status" value="1"/>
</dbReference>
<keyword evidence="3 6" id="KW-0732">Signal</keyword>
<sequence>MRLRAALVAVSTLTVLAATGCAGDSSPLPGRPTPSAEVAPSGQAAPADTSCRPQASLRPAGALPAPGKMPAGSYMETIQKRGRLVLGTSQDTLLFSSRNPFTGKVEGFDVDMGRQIAAAIFGDPDKIQIKVIGYDKRVTSVLDGSVDIVADTMTANCARWKDVNFSTIYYNAGQKVLVSKDSPAKTINDLGGKRVCAAKGSTSYDNIGKVASRTKPIAVDRPGFGDCLVAFQQNEVEAISTDDTILIGLAAQDPYAKVIGDRFTEEPYGMAMPKQHEDFTRFVNAVLARNRSNGTWRSTYERWLGDFGAAPKPPAAEYRD</sequence>
<dbReference type="PANTHER" id="PTHR30085">
    <property type="entry name" value="AMINO ACID ABC TRANSPORTER PERMEASE"/>
    <property type="match status" value="1"/>
</dbReference>
<dbReference type="KEGG" id="afs:AFR_26225"/>
<feature type="region of interest" description="Disordered" evidence="5">
    <location>
        <begin position="21"/>
        <end position="72"/>
    </location>
</feature>
<name>U5W3B2_9ACTN</name>
<dbReference type="HOGENOM" id="CLU_019602_18_4_11"/>
<protein>
    <submittedName>
        <fullName evidence="8">Membrane-bound lytic murein transglycosylase F</fullName>
    </submittedName>
</protein>
<dbReference type="GO" id="GO:0006865">
    <property type="term" value="P:amino acid transport"/>
    <property type="evidence" value="ECO:0007669"/>
    <property type="project" value="TreeGrafter"/>
</dbReference>
<dbReference type="PATRIC" id="fig|1246995.3.peg.5315"/>
<dbReference type="STRING" id="1246995.AFR_26225"/>
<gene>
    <name evidence="8" type="ORF">AFR_26225</name>
</gene>
<evidence type="ECO:0000313" key="9">
    <source>
        <dbReference type="Proteomes" id="UP000017746"/>
    </source>
</evidence>
<dbReference type="OrthoDB" id="9807888at2"/>
<reference evidence="8 9" key="1">
    <citation type="journal article" date="2014" name="J. Biotechnol.">
        <title>Complete genome sequence of the actinobacterium Actinoplanes friuliensis HAG 010964, producer of the lipopeptide antibiotic friulimycin.</title>
        <authorList>
            <person name="Ruckert C."/>
            <person name="Szczepanowski R."/>
            <person name="Albersmeier A."/>
            <person name="Goesmann A."/>
            <person name="Fischer N."/>
            <person name="Steinkamper A."/>
            <person name="Puhler A."/>
            <person name="Biener R."/>
            <person name="Schwartz D."/>
            <person name="Kalinowski J."/>
        </authorList>
    </citation>
    <scope>NUCLEOTIDE SEQUENCE [LARGE SCALE GENOMIC DNA]</scope>
    <source>
        <strain evidence="8 9">DSM 7358</strain>
    </source>
</reference>
<evidence type="ECO:0000256" key="5">
    <source>
        <dbReference type="SAM" id="MobiDB-lite"/>
    </source>
</evidence>
<dbReference type="AlphaFoldDB" id="U5W3B2"/>
<accession>U5W3B2</accession>
<dbReference type="Proteomes" id="UP000017746">
    <property type="component" value="Chromosome"/>
</dbReference>
<dbReference type="SMART" id="SM00062">
    <property type="entry name" value="PBPb"/>
    <property type="match status" value="1"/>
</dbReference>
<keyword evidence="2" id="KW-0813">Transport</keyword>
<keyword evidence="9" id="KW-1185">Reference proteome</keyword>
<feature type="chain" id="PRO_5004665506" evidence="6">
    <location>
        <begin position="18"/>
        <end position="320"/>
    </location>
</feature>
<proteinExistence type="inferred from homology"/>
<dbReference type="PROSITE" id="PS51257">
    <property type="entry name" value="PROKAR_LIPOPROTEIN"/>
    <property type="match status" value="1"/>
</dbReference>
<evidence type="ECO:0000259" key="7">
    <source>
        <dbReference type="SMART" id="SM00062"/>
    </source>
</evidence>
<evidence type="ECO:0000256" key="1">
    <source>
        <dbReference type="ARBA" id="ARBA00010333"/>
    </source>
</evidence>
<dbReference type="SUPFAM" id="SSF53850">
    <property type="entry name" value="Periplasmic binding protein-like II"/>
    <property type="match status" value="1"/>
</dbReference>
<evidence type="ECO:0000256" key="4">
    <source>
        <dbReference type="RuleBase" id="RU003744"/>
    </source>
</evidence>
<dbReference type="PANTHER" id="PTHR30085:SF6">
    <property type="entry name" value="ABC TRANSPORTER GLUTAMINE-BINDING PROTEIN GLNH"/>
    <property type="match status" value="1"/>
</dbReference>
<feature type="domain" description="Solute-binding protein family 3/N-terminal" evidence="7">
    <location>
        <begin position="83"/>
        <end position="307"/>
    </location>
</feature>
<dbReference type="InterPro" id="IPR051455">
    <property type="entry name" value="Bact_solute-bind_prot3"/>
</dbReference>
<dbReference type="RefSeq" id="WP_023364276.1">
    <property type="nucleotide sequence ID" value="NC_022657.1"/>
</dbReference>
<dbReference type="CDD" id="cd13690">
    <property type="entry name" value="PBP2_GluB"/>
    <property type="match status" value="1"/>
</dbReference>
<dbReference type="Gene3D" id="3.40.190.10">
    <property type="entry name" value="Periplasmic binding protein-like II"/>
    <property type="match status" value="2"/>
</dbReference>
<organism evidence="8 9">
    <name type="scientific">Actinoplanes friuliensis DSM 7358</name>
    <dbReference type="NCBI Taxonomy" id="1246995"/>
    <lineage>
        <taxon>Bacteria</taxon>
        <taxon>Bacillati</taxon>
        <taxon>Actinomycetota</taxon>
        <taxon>Actinomycetes</taxon>
        <taxon>Micromonosporales</taxon>
        <taxon>Micromonosporaceae</taxon>
        <taxon>Actinoplanes</taxon>
    </lineage>
</organism>
<comment type="similarity">
    <text evidence="1 4">Belongs to the bacterial solute-binding protein 3 family.</text>
</comment>
<evidence type="ECO:0000313" key="8">
    <source>
        <dbReference type="EMBL" id="AGZ43507.1"/>
    </source>
</evidence>
<evidence type="ECO:0000256" key="2">
    <source>
        <dbReference type="ARBA" id="ARBA00022448"/>
    </source>
</evidence>
<dbReference type="EMBL" id="CP006272">
    <property type="protein sequence ID" value="AGZ43507.1"/>
    <property type="molecule type" value="Genomic_DNA"/>
</dbReference>
<dbReference type="InterPro" id="IPR018313">
    <property type="entry name" value="SBP_3_CS"/>
</dbReference>
<dbReference type="eggNOG" id="COG0834">
    <property type="taxonomic scope" value="Bacteria"/>
</dbReference>
<evidence type="ECO:0000256" key="3">
    <source>
        <dbReference type="ARBA" id="ARBA00022729"/>
    </source>
</evidence>
<dbReference type="InterPro" id="IPR001638">
    <property type="entry name" value="Solute-binding_3/MltF_N"/>
</dbReference>
<evidence type="ECO:0000256" key="6">
    <source>
        <dbReference type="SAM" id="SignalP"/>
    </source>
</evidence>
<feature type="signal peptide" evidence="6">
    <location>
        <begin position="1"/>
        <end position="17"/>
    </location>
</feature>
<dbReference type="GO" id="GO:0030288">
    <property type="term" value="C:outer membrane-bounded periplasmic space"/>
    <property type="evidence" value="ECO:0007669"/>
    <property type="project" value="TreeGrafter"/>
</dbReference>
<dbReference type="GO" id="GO:0005576">
    <property type="term" value="C:extracellular region"/>
    <property type="evidence" value="ECO:0007669"/>
    <property type="project" value="TreeGrafter"/>
</dbReference>